<dbReference type="RefSeq" id="WP_126755043.1">
    <property type="nucleotide sequence ID" value="NZ_PIPY01000009.1"/>
</dbReference>
<keyword evidence="7" id="KW-1005">Bacterial flagellum biogenesis</keyword>
<dbReference type="GO" id="GO:0044781">
    <property type="term" value="P:bacterial-type flagellum organization"/>
    <property type="evidence" value="ECO:0007669"/>
    <property type="project" value="UniProtKB-KW"/>
</dbReference>
<evidence type="ECO:0000256" key="10">
    <source>
        <dbReference type="ARBA" id="ARBA00023225"/>
    </source>
</evidence>
<dbReference type="PANTHER" id="PTHR38786">
    <property type="entry name" value="FLAGELLAR FLIJ PROTEIN"/>
    <property type="match status" value="1"/>
</dbReference>
<comment type="caution">
    <text evidence="13">The sequence shown here is derived from an EMBL/GenBank/DDBJ whole genome shotgun (WGS) entry which is preliminary data.</text>
</comment>
<comment type="similarity">
    <text evidence="2">Belongs to the FliJ family.</text>
</comment>
<dbReference type="InterPro" id="IPR012823">
    <property type="entry name" value="Flagell_FliJ"/>
</dbReference>
<evidence type="ECO:0000256" key="1">
    <source>
        <dbReference type="ARBA" id="ARBA00004413"/>
    </source>
</evidence>
<evidence type="ECO:0000256" key="11">
    <source>
        <dbReference type="SAM" id="Coils"/>
    </source>
</evidence>
<dbReference type="InterPro" id="IPR053716">
    <property type="entry name" value="Flag_assembly_chemotaxis_eff"/>
</dbReference>
<dbReference type="GO" id="GO:0071973">
    <property type="term" value="P:bacterial-type flagellum-dependent cell motility"/>
    <property type="evidence" value="ECO:0007669"/>
    <property type="project" value="InterPro"/>
</dbReference>
<accession>A0A432YDR2</accession>
<dbReference type="GO" id="GO:0005886">
    <property type="term" value="C:plasma membrane"/>
    <property type="evidence" value="ECO:0007669"/>
    <property type="project" value="UniProtKB-SubCell"/>
</dbReference>
<feature type="coiled-coil region" evidence="11">
    <location>
        <begin position="3"/>
        <end position="30"/>
    </location>
</feature>
<dbReference type="Proteomes" id="UP000288259">
    <property type="component" value="Unassembled WGS sequence"/>
</dbReference>
<comment type="subcellular location">
    <subcellularLocation>
        <location evidence="1">Cell membrane</location>
        <topology evidence="1">Peripheral membrane protein</topology>
        <orientation evidence="1">Cytoplasmic side</orientation>
    </subcellularLocation>
</comment>
<keyword evidence="5" id="KW-1003">Cell membrane</keyword>
<dbReference type="InterPro" id="IPR052570">
    <property type="entry name" value="FliJ"/>
</dbReference>
<dbReference type="OrthoDB" id="6465096at2"/>
<dbReference type="PIRSF" id="PIRSF019404">
    <property type="entry name" value="FliJ"/>
    <property type="match status" value="1"/>
</dbReference>
<evidence type="ECO:0000256" key="2">
    <source>
        <dbReference type="ARBA" id="ARBA00010004"/>
    </source>
</evidence>
<dbReference type="EMBL" id="PIPY01000009">
    <property type="protein sequence ID" value="RUO59053.1"/>
    <property type="molecule type" value="Genomic_DNA"/>
</dbReference>
<dbReference type="GO" id="GO:0006935">
    <property type="term" value="P:chemotaxis"/>
    <property type="evidence" value="ECO:0007669"/>
    <property type="project" value="UniProtKB-KW"/>
</dbReference>
<gene>
    <name evidence="13" type="primary">fliJ</name>
    <name evidence="13" type="ORF">CWI71_09550</name>
</gene>
<dbReference type="AlphaFoldDB" id="A0A432YDR2"/>
<organism evidence="13 14">
    <name type="scientific">Pseudidiomarina insulisalsae</name>
    <dbReference type="NCBI Taxonomy" id="575789"/>
    <lineage>
        <taxon>Bacteria</taxon>
        <taxon>Pseudomonadati</taxon>
        <taxon>Pseudomonadota</taxon>
        <taxon>Gammaproteobacteria</taxon>
        <taxon>Alteromonadales</taxon>
        <taxon>Idiomarinaceae</taxon>
        <taxon>Pseudidiomarina</taxon>
    </lineage>
</organism>
<keyword evidence="10" id="KW-1006">Bacterial flagellum protein export</keyword>
<evidence type="ECO:0000313" key="13">
    <source>
        <dbReference type="EMBL" id="RUO59053.1"/>
    </source>
</evidence>
<evidence type="ECO:0000256" key="7">
    <source>
        <dbReference type="ARBA" id="ARBA00022795"/>
    </source>
</evidence>
<dbReference type="NCBIfam" id="TIGR02473">
    <property type="entry name" value="flagell_FliJ"/>
    <property type="match status" value="1"/>
</dbReference>
<keyword evidence="14" id="KW-1185">Reference proteome</keyword>
<keyword evidence="13" id="KW-0966">Cell projection</keyword>
<evidence type="ECO:0000256" key="4">
    <source>
        <dbReference type="ARBA" id="ARBA00022448"/>
    </source>
</evidence>
<dbReference type="Pfam" id="PF02050">
    <property type="entry name" value="FliJ"/>
    <property type="match status" value="1"/>
</dbReference>
<dbReference type="GO" id="GO:0003774">
    <property type="term" value="F:cytoskeletal motor activity"/>
    <property type="evidence" value="ECO:0007669"/>
    <property type="project" value="InterPro"/>
</dbReference>
<evidence type="ECO:0000256" key="3">
    <source>
        <dbReference type="ARBA" id="ARBA00020392"/>
    </source>
</evidence>
<evidence type="ECO:0000256" key="9">
    <source>
        <dbReference type="ARBA" id="ARBA00023136"/>
    </source>
</evidence>
<evidence type="ECO:0000256" key="8">
    <source>
        <dbReference type="ARBA" id="ARBA00022927"/>
    </source>
</evidence>
<evidence type="ECO:0000256" key="5">
    <source>
        <dbReference type="ARBA" id="ARBA00022475"/>
    </source>
</evidence>
<keyword evidence="9" id="KW-0472">Membrane</keyword>
<dbReference type="PANTHER" id="PTHR38786:SF1">
    <property type="entry name" value="FLAGELLAR FLIJ PROTEIN"/>
    <property type="match status" value="1"/>
</dbReference>
<name>A0A432YDR2_9GAMM</name>
<evidence type="ECO:0000256" key="12">
    <source>
        <dbReference type="SAM" id="MobiDB-lite"/>
    </source>
</evidence>
<proteinExistence type="inferred from homology"/>
<keyword evidence="4" id="KW-0813">Transport</keyword>
<keyword evidence="8" id="KW-0653">Protein transport</keyword>
<dbReference type="GO" id="GO:0009288">
    <property type="term" value="C:bacterial-type flagellum"/>
    <property type="evidence" value="ECO:0007669"/>
    <property type="project" value="InterPro"/>
</dbReference>
<sequence>MNNHVLERLLNNAEQAKREALQMVAENQRNTSHIEQQLQRLQQYRSEYATQLQLQLGRGMSTTLVSTYRQFLHGLDNAIGQAQGLLTQQQQKTDVSQQHWQQQQQRWQAFSTLQQRQRDTQQQLQQRREQRQTDELAQQFHAHRSKLID</sequence>
<evidence type="ECO:0000256" key="6">
    <source>
        <dbReference type="ARBA" id="ARBA00022500"/>
    </source>
</evidence>
<reference evidence="14" key="1">
    <citation type="journal article" date="2018" name="Front. Microbiol.">
        <title>Genome-Based Analysis Reveals the Taxonomy and Diversity of the Family Idiomarinaceae.</title>
        <authorList>
            <person name="Liu Y."/>
            <person name="Lai Q."/>
            <person name="Shao Z."/>
        </authorList>
    </citation>
    <scope>NUCLEOTIDE SEQUENCE [LARGE SCALE GENOMIC DNA]</scope>
    <source>
        <strain evidence="14">CVS-6</strain>
    </source>
</reference>
<feature type="region of interest" description="Disordered" evidence="12">
    <location>
        <begin position="118"/>
        <end position="149"/>
    </location>
</feature>
<keyword evidence="13" id="KW-0969">Cilium</keyword>
<keyword evidence="6" id="KW-0145">Chemotaxis</keyword>
<dbReference type="GO" id="GO:0015031">
    <property type="term" value="P:protein transport"/>
    <property type="evidence" value="ECO:0007669"/>
    <property type="project" value="UniProtKB-KW"/>
</dbReference>
<dbReference type="PRINTS" id="PR01004">
    <property type="entry name" value="FLGFLIJ"/>
</dbReference>
<keyword evidence="11" id="KW-0175">Coiled coil</keyword>
<dbReference type="InterPro" id="IPR018006">
    <property type="entry name" value="Flag_FliJ_proteobac"/>
</dbReference>
<keyword evidence="13" id="KW-0282">Flagellum</keyword>
<evidence type="ECO:0000313" key="14">
    <source>
        <dbReference type="Proteomes" id="UP000288259"/>
    </source>
</evidence>
<protein>
    <recommendedName>
        <fullName evidence="3">Flagellar FliJ protein</fullName>
    </recommendedName>
</protein>
<dbReference type="Gene3D" id="1.10.287.1700">
    <property type="match status" value="1"/>
</dbReference>